<accession>A0A1R1YAZ9</accession>
<feature type="non-terminal residue" evidence="3">
    <location>
        <position position="245"/>
    </location>
</feature>
<proteinExistence type="predicted"/>
<name>A0A1R1YAZ9_9FUNG</name>
<gene>
    <name evidence="3" type="ORF">AYI70_g1808</name>
</gene>
<protein>
    <submittedName>
        <fullName evidence="3">Uncharacterized protein</fullName>
    </submittedName>
</protein>
<organism evidence="3 4">
    <name type="scientific">Smittium culicis</name>
    <dbReference type="NCBI Taxonomy" id="133412"/>
    <lineage>
        <taxon>Eukaryota</taxon>
        <taxon>Fungi</taxon>
        <taxon>Fungi incertae sedis</taxon>
        <taxon>Zoopagomycota</taxon>
        <taxon>Kickxellomycotina</taxon>
        <taxon>Harpellomycetes</taxon>
        <taxon>Harpellales</taxon>
        <taxon>Legeriomycetaceae</taxon>
        <taxon>Smittium</taxon>
    </lineage>
</organism>
<sequence length="245" mass="26892">MKVSILFLSAGIFFSSTLSAPGAPSGPNGAAAQPLIQFPLQTNGDSNVADEFNYINRLLAMQYMSNFLGAPQNSTTQQLISVSNSGSGSDQTASLQDSSIYKSYSAALASMANNKQEQGSGPQGMSKRGTLPGNNNRYYTIPYLLGFFLKRQEQESSKLAEMQKRGTLPGNNNHYYTIPYLLGFFQKRSEIEMAHGSDVTKRGTLPGNNNRYYTIPYLLGFFQKRGDVAKRGTLPGNNNRYYTIP</sequence>
<dbReference type="EMBL" id="LSSN01000409">
    <property type="protein sequence ID" value="OMJ24111.1"/>
    <property type="molecule type" value="Genomic_DNA"/>
</dbReference>
<evidence type="ECO:0000256" key="2">
    <source>
        <dbReference type="SAM" id="SignalP"/>
    </source>
</evidence>
<keyword evidence="4" id="KW-1185">Reference proteome</keyword>
<evidence type="ECO:0000313" key="4">
    <source>
        <dbReference type="Proteomes" id="UP000187283"/>
    </source>
</evidence>
<feature type="chain" id="PRO_5010276216" evidence="2">
    <location>
        <begin position="20"/>
        <end position="245"/>
    </location>
</feature>
<keyword evidence="2" id="KW-0732">Signal</keyword>
<feature type="signal peptide" evidence="2">
    <location>
        <begin position="1"/>
        <end position="19"/>
    </location>
</feature>
<comment type="caution">
    <text evidence="3">The sequence shown here is derived from an EMBL/GenBank/DDBJ whole genome shotgun (WGS) entry which is preliminary data.</text>
</comment>
<evidence type="ECO:0000313" key="3">
    <source>
        <dbReference type="EMBL" id="OMJ24111.1"/>
    </source>
</evidence>
<feature type="region of interest" description="Disordered" evidence="1">
    <location>
        <begin position="113"/>
        <end position="133"/>
    </location>
</feature>
<dbReference type="STRING" id="133412.A0A1R1YAZ9"/>
<dbReference type="OrthoDB" id="5634344at2759"/>
<dbReference type="Proteomes" id="UP000187283">
    <property type="component" value="Unassembled WGS sequence"/>
</dbReference>
<reference evidence="3 4" key="1">
    <citation type="submission" date="2017-01" db="EMBL/GenBank/DDBJ databases">
        <authorList>
            <person name="Mah S.A."/>
            <person name="Swanson W.J."/>
            <person name="Moy G.W."/>
            <person name="Vacquier V.D."/>
        </authorList>
    </citation>
    <scope>NUCLEOTIDE SEQUENCE [LARGE SCALE GENOMIC DNA]</scope>
    <source>
        <strain evidence="3 4">GSMNP</strain>
    </source>
</reference>
<evidence type="ECO:0000256" key="1">
    <source>
        <dbReference type="SAM" id="MobiDB-lite"/>
    </source>
</evidence>
<dbReference type="AlphaFoldDB" id="A0A1R1YAZ9"/>